<keyword evidence="3" id="KW-0969">Cilium</keyword>
<dbReference type="InterPro" id="IPR005648">
    <property type="entry name" value="FlgD"/>
</dbReference>
<evidence type="ECO:0000313" key="3">
    <source>
        <dbReference type="EMBL" id="EEG74062.1"/>
    </source>
</evidence>
<dbReference type="STRING" id="553973.CLOHYLEM_06068"/>
<comment type="caution">
    <text evidence="3">The sequence shown here is derived from an EMBL/GenBank/DDBJ whole genome shotgun (WGS) entry which is preliminary data.</text>
</comment>
<evidence type="ECO:0000313" key="4">
    <source>
        <dbReference type="Proteomes" id="UP000004893"/>
    </source>
</evidence>
<proteinExistence type="inferred from homology"/>
<keyword evidence="3" id="KW-0282">Flagellum</keyword>
<dbReference type="RefSeq" id="WP_006443415.1">
    <property type="nucleotide sequence ID" value="NZ_CP036524.1"/>
</dbReference>
<gene>
    <name evidence="3" type="primary">flgD</name>
    <name evidence="3" type="ORF">CLOHYLEM_06068</name>
</gene>
<organism evidence="3 4">
    <name type="scientific">[Clostridium] hylemonae DSM 15053</name>
    <dbReference type="NCBI Taxonomy" id="553973"/>
    <lineage>
        <taxon>Bacteria</taxon>
        <taxon>Bacillati</taxon>
        <taxon>Bacillota</taxon>
        <taxon>Clostridia</taxon>
        <taxon>Lachnospirales</taxon>
        <taxon>Lachnospiraceae</taxon>
    </lineage>
</organism>
<keyword evidence="2" id="KW-1005">Bacterial flagellum biogenesis</keyword>
<evidence type="ECO:0000256" key="2">
    <source>
        <dbReference type="ARBA" id="ARBA00022795"/>
    </source>
</evidence>
<dbReference type="OrthoDB" id="280334at2"/>
<protein>
    <submittedName>
        <fullName evidence="3">Flagellar hook capping protein</fullName>
    </submittedName>
</protein>
<dbReference type="HOGENOM" id="CLU_047535_3_0_9"/>
<dbReference type="Proteomes" id="UP000004893">
    <property type="component" value="Unassembled WGS sequence"/>
</dbReference>
<name>C0C1P8_9FIRM</name>
<comment type="similarity">
    <text evidence="1">Belongs to the FlgD family.</text>
</comment>
<reference evidence="3" key="2">
    <citation type="submission" date="2013-06" db="EMBL/GenBank/DDBJ databases">
        <title>Draft genome sequence of Clostridium hylemonae (DSM 15053).</title>
        <authorList>
            <person name="Sudarsanam P."/>
            <person name="Ley R."/>
            <person name="Guruge J."/>
            <person name="Turnbaugh P.J."/>
            <person name="Mahowald M."/>
            <person name="Liep D."/>
            <person name="Gordon J."/>
        </authorList>
    </citation>
    <scope>NUCLEOTIDE SEQUENCE</scope>
    <source>
        <strain evidence="3">DSM 15053</strain>
    </source>
</reference>
<keyword evidence="4" id="KW-1185">Reference proteome</keyword>
<dbReference type="EMBL" id="ABYI02000022">
    <property type="protein sequence ID" value="EEG74062.1"/>
    <property type="molecule type" value="Genomic_DNA"/>
</dbReference>
<keyword evidence="3" id="KW-0966">Cell projection</keyword>
<dbReference type="GO" id="GO:0044781">
    <property type="term" value="P:bacterial-type flagellum organization"/>
    <property type="evidence" value="ECO:0007669"/>
    <property type="project" value="UniProtKB-KW"/>
</dbReference>
<sequence length="171" mass="18046">MNTLGNILANYNNAAAARTSSAGNSAGTSSSKGSNELTINDFYKLLSAQLRYQDADNPMDTSEMMAQMVQTQMIQAITEMSAINLEMYAINTISYASSMVGKTVTMAEVDEDGKFTGETTTGTVSGILMGNNPSLYIDGKEYSLSQIMTVGEVPDSAIEDGGDKGEGDGNT</sequence>
<evidence type="ECO:0000256" key="1">
    <source>
        <dbReference type="ARBA" id="ARBA00010577"/>
    </source>
</evidence>
<dbReference type="Pfam" id="PF03963">
    <property type="entry name" value="FlgD"/>
    <property type="match status" value="1"/>
</dbReference>
<dbReference type="AlphaFoldDB" id="C0C1P8"/>
<dbReference type="eggNOG" id="COG1843">
    <property type="taxonomic scope" value="Bacteria"/>
</dbReference>
<reference evidence="3" key="1">
    <citation type="submission" date="2009-02" db="EMBL/GenBank/DDBJ databases">
        <authorList>
            <person name="Fulton L."/>
            <person name="Clifton S."/>
            <person name="Fulton B."/>
            <person name="Xu J."/>
            <person name="Minx P."/>
            <person name="Pepin K.H."/>
            <person name="Johnson M."/>
            <person name="Bhonagiri V."/>
            <person name="Nash W.E."/>
            <person name="Mardis E.R."/>
            <person name="Wilson R.K."/>
        </authorList>
    </citation>
    <scope>NUCLEOTIDE SEQUENCE [LARGE SCALE GENOMIC DNA]</scope>
    <source>
        <strain evidence="3">DSM 15053</strain>
    </source>
</reference>
<accession>C0C1P8</accession>